<feature type="transmembrane region" description="Helical" evidence="2">
    <location>
        <begin position="282"/>
        <end position="302"/>
    </location>
</feature>
<protein>
    <recommendedName>
        <fullName evidence="5">Phage tail tape measure protein</fullName>
    </recommendedName>
</protein>
<comment type="caution">
    <text evidence="3">The sequence shown here is derived from an EMBL/GenBank/DDBJ whole genome shotgun (WGS) entry which is preliminary data.</text>
</comment>
<evidence type="ECO:0000256" key="1">
    <source>
        <dbReference type="SAM" id="Coils"/>
    </source>
</evidence>
<keyword evidence="2" id="KW-0812">Transmembrane</keyword>
<accession>A0AA91VEX3</accession>
<proteinExistence type="predicted"/>
<organism evidence="3 4">
    <name type="scientific">Bacillus pseudomycoides</name>
    <dbReference type="NCBI Taxonomy" id="64104"/>
    <lineage>
        <taxon>Bacteria</taxon>
        <taxon>Bacillati</taxon>
        <taxon>Bacillota</taxon>
        <taxon>Bacilli</taxon>
        <taxon>Bacillales</taxon>
        <taxon>Bacillaceae</taxon>
        <taxon>Bacillus</taxon>
        <taxon>Bacillus cereus group</taxon>
    </lineage>
</organism>
<feature type="transmembrane region" description="Helical" evidence="2">
    <location>
        <begin position="666"/>
        <end position="686"/>
    </location>
</feature>
<keyword evidence="2" id="KW-0472">Membrane</keyword>
<feature type="transmembrane region" description="Helical" evidence="2">
    <location>
        <begin position="229"/>
        <end position="250"/>
    </location>
</feature>
<dbReference type="PANTHER" id="PTHR37813:SF1">
    <property type="entry name" value="FELS-2 PROPHAGE PROTEIN"/>
    <property type="match status" value="1"/>
</dbReference>
<feature type="transmembrane region" description="Helical" evidence="2">
    <location>
        <begin position="574"/>
        <end position="598"/>
    </location>
</feature>
<dbReference type="RefSeq" id="WP_097899631.1">
    <property type="nucleotide sequence ID" value="NZ_NVOR01000024.1"/>
</dbReference>
<evidence type="ECO:0008006" key="5">
    <source>
        <dbReference type="Google" id="ProtNLM"/>
    </source>
</evidence>
<dbReference type="Proteomes" id="UP000221020">
    <property type="component" value="Unassembled WGS sequence"/>
</dbReference>
<dbReference type="PANTHER" id="PTHR37813">
    <property type="entry name" value="FELS-2 PROPHAGE PROTEIN"/>
    <property type="match status" value="1"/>
</dbReference>
<keyword evidence="1" id="KW-0175">Coiled coil</keyword>
<reference evidence="3 4" key="1">
    <citation type="submission" date="2017-09" db="EMBL/GenBank/DDBJ databases">
        <title>Large-scale bioinformatics analysis of Bacillus genomes uncovers conserved roles of natural products in bacterial physiology.</title>
        <authorList>
            <consortium name="Agbiome Team Llc"/>
            <person name="Bleich R.M."/>
            <person name="Grubbs K.J."/>
            <person name="Santa Maria K.C."/>
            <person name="Allen S.E."/>
            <person name="Farag S."/>
            <person name="Shank E.A."/>
            <person name="Bowers A."/>
        </authorList>
    </citation>
    <scope>NUCLEOTIDE SEQUENCE [LARGE SCALE GENOMIC DNA]</scope>
    <source>
        <strain evidence="3 4">AFS092012</strain>
    </source>
</reference>
<dbReference type="InterPro" id="IPR016024">
    <property type="entry name" value="ARM-type_fold"/>
</dbReference>
<evidence type="ECO:0000256" key="2">
    <source>
        <dbReference type="SAM" id="Phobius"/>
    </source>
</evidence>
<name>A0AA91VEX3_9BACI</name>
<feature type="transmembrane region" description="Helical" evidence="2">
    <location>
        <begin position="610"/>
        <end position="630"/>
    </location>
</feature>
<sequence>MSSNVVEVKLIADISNITNGFKQVTAAADNFKQTMSSLNIDVPAPNTGNFSSGMGQVSSEAARVNQEMRALQQEIRAMRNEMRLANEQALMPFRRQMLEVEKGFYELANGMDSYSGSTEELISQATELGAQQKKAADAMLNANKTAMVSMLQTIGMMNNMSTTASRISTNYANMGNPLLSANRAGLALANSLEQVANSGSSAQLALELLGPTASMKELQNTMRDIDKQVMAFPMVFGMAAASALMLYGALHSANMEMNPKYAEAYGNMIEKLGEAFNPMKEAFAAVMIPLFNFIAGIADLIIKFNEAHPALAKFIQGTMMLVPALMLILSPLSIGIGYFKGLRAILFMLKPAIMPIITGFAAMSATVWIVAAAIAGLVVGMTHLWKTSETFRNGVMSVVASLKVFGQALLDLGKYLFWAVASGDSMNDWLTHLPKSMQGVAQAIGEALSKVHAFVQVLIDLGKYLFWAAASGDTLNDWITHLPEGLQGIAQSIGEVLSSINAFGQALVALGKYLLFAALDGDALNDWITHLPVGFQNAAQVIGEAVVSIREGLLSLFEAIKAAFSGDFSQLTTIFATIAPTIVGYLLGGIPAIMIAAARFAPTIAEAITAGMPIILEVINTLITNLVTFFTTALPQLVTIGVQIITNIITGLTQALPIIIESLVTIVTTLMSTLTELIGTLLPVLLEAGMQILMAIINGITQNLPLIVEAIIQVITTLSDALVQNLPMIAEAGIQILTSLLDGIVLMLPNLIQLAVDLITTISDMLTQNLPLILDAGIKILMTLVDGIIQILPQLIDTALDLIIKISDTLMQNLPKILDAGIKILMALIDGIIQIIPKLVTAIIDITVKILTILWDSLPQMLEAGKKILTEFCVGIISIIPRMLGIWDNDLMGRIKTIVSSGFDNVKQVIQAALSFIQGLFQMIFPIVEGVVKIAFANIQLAIKNAVTVIKGLVKMVGQLFSGDWKGAFNTAKQIATDIMNNIKSTFENLDLVQIGKNIINGLINGIKSMASGAINAVKEIGSNIKDALTSFFDIHSPSRVMRDEVGKNIGAGLIIGMLSQKNAVGQAANELARAMQYPFEESKNWIVDKKALKQLSLTDELRAWERVQSRFAEGTKERMEADKEVVRVKKEINDKLLQINEEYVSKAQAINNKLIEQEKAITAEYEKAVSDRARSITDFVGLFDKAKGTTELTAEDLLGNLSSQVDVVDQWADNIQSLLSRGLDNGLLDQLKQMGPKAAGEVAVLAKMTDAELRKYNHLWLIKMEQARIVSTDQMKSMKDDMLKKLDELRSGSAKELALLEGEFATKIAEINTGTLFEFNAMAATLPDIGANAIRGLMQGMQGMRPELMAVAESIANSIKAVIQSALDIHSPSRWMRDMIGVNMMQGWINGMKAMQGAVERTALEATDWMKPEQINVRPNDVNGVNAIKGRVLDSGTLRSASVQNSFQPTVNIQLPEGTSEAQALRKQKRVLRQLGTEMGW</sequence>
<evidence type="ECO:0000313" key="3">
    <source>
        <dbReference type="EMBL" id="PED82895.1"/>
    </source>
</evidence>
<feature type="transmembrane region" description="Helical" evidence="2">
    <location>
        <begin position="356"/>
        <end position="379"/>
    </location>
</feature>
<feature type="coiled-coil region" evidence="1">
    <location>
        <begin position="54"/>
        <end position="88"/>
    </location>
</feature>
<keyword evidence="2" id="KW-1133">Transmembrane helix</keyword>
<gene>
    <name evidence="3" type="ORF">CON65_09500</name>
</gene>
<feature type="transmembrane region" description="Helical" evidence="2">
    <location>
        <begin position="637"/>
        <end position="660"/>
    </location>
</feature>
<dbReference type="EMBL" id="NVOR01000024">
    <property type="protein sequence ID" value="PED82895.1"/>
    <property type="molecule type" value="Genomic_DNA"/>
</dbReference>
<feature type="transmembrane region" description="Helical" evidence="2">
    <location>
        <begin position="314"/>
        <end position="336"/>
    </location>
</feature>
<dbReference type="SUPFAM" id="SSF48371">
    <property type="entry name" value="ARM repeat"/>
    <property type="match status" value="1"/>
</dbReference>
<evidence type="ECO:0000313" key="4">
    <source>
        <dbReference type="Proteomes" id="UP000221020"/>
    </source>
</evidence>